<organism evidence="4 5">
    <name type="scientific">Clostridium baratii str. Sullivan</name>
    <dbReference type="NCBI Taxonomy" id="1415775"/>
    <lineage>
        <taxon>Bacteria</taxon>
        <taxon>Bacillati</taxon>
        <taxon>Bacillota</taxon>
        <taxon>Clostridia</taxon>
        <taxon>Eubacteriales</taxon>
        <taxon>Clostridiaceae</taxon>
        <taxon>Clostridium</taxon>
    </lineage>
</organism>
<dbReference type="InterPro" id="IPR029035">
    <property type="entry name" value="DHS-like_NAD/FAD-binding_dom"/>
</dbReference>
<gene>
    <name evidence="4" type="ORF">U729_2119</name>
</gene>
<dbReference type="GO" id="GO:0046872">
    <property type="term" value="F:metal ion binding"/>
    <property type="evidence" value="ECO:0007669"/>
    <property type="project" value="UniProtKB-KW"/>
</dbReference>
<evidence type="ECO:0000313" key="4">
    <source>
        <dbReference type="EMBL" id="AIY84864.1"/>
    </source>
</evidence>
<feature type="domain" description="Deacetylase sirtuin-type" evidence="3">
    <location>
        <begin position="8"/>
        <end position="294"/>
    </location>
</feature>
<feature type="binding site" evidence="2">
    <location>
        <position position="189"/>
    </location>
    <ligand>
        <name>Zn(2+)</name>
        <dbReference type="ChEBI" id="CHEBI:29105"/>
    </ligand>
</feature>
<evidence type="ECO:0000256" key="2">
    <source>
        <dbReference type="PROSITE-ProRule" id="PRU00236"/>
    </source>
</evidence>
<dbReference type="Proteomes" id="UP000030635">
    <property type="component" value="Chromosome"/>
</dbReference>
<sequence>MAELFNKYKSYKDKINDVVKKIEDADAIVIGIGAGMTASGGINYIDQKTVKELFPEYYNLGFKSIMEIQSAFWKLSEENKLSYWGYWSRHIDKIRYKTELLAPYKNLVKIISNKNYFICTTNADGQTQKSGFDKDKIFAPQGNYDVFQCIVPCSRDEVYSNESMVKDMVASINENNQIDEKFIPKCPKCGDYLIPNLRCDDKFVEKPHMYNLDQYRNFIMDNIEKNIIFIELGVGFNSPGIIRFPFEQLTYSSQNATLIRINKGMAMVPKEIESKSICIDDDINEVLTQILKKI</sequence>
<comment type="caution">
    <text evidence="2">Lacks conserved residue(s) required for the propagation of feature annotation.</text>
</comment>
<evidence type="ECO:0000256" key="1">
    <source>
        <dbReference type="ARBA" id="ARBA00023027"/>
    </source>
</evidence>
<evidence type="ECO:0000259" key="3">
    <source>
        <dbReference type="PROSITE" id="PS50305"/>
    </source>
</evidence>
<feature type="binding site" evidence="2">
    <location>
        <position position="153"/>
    </location>
    <ligand>
        <name>Zn(2+)</name>
        <dbReference type="ChEBI" id="CHEBI:29105"/>
    </ligand>
</feature>
<evidence type="ECO:0000313" key="5">
    <source>
        <dbReference type="Proteomes" id="UP000030635"/>
    </source>
</evidence>
<feature type="binding site" evidence="2">
    <location>
        <position position="186"/>
    </location>
    <ligand>
        <name>Zn(2+)</name>
        <dbReference type="ChEBI" id="CHEBI:29105"/>
    </ligand>
</feature>
<keyword evidence="5" id="KW-1185">Reference proteome</keyword>
<dbReference type="Gene3D" id="3.40.50.1220">
    <property type="entry name" value="TPP-binding domain"/>
    <property type="match status" value="1"/>
</dbReference>
<dbReference type="KEGG" id="cbv:U729_2119"/>
<dbReference type="SUPFAM" id="SSF52467">
    <property type="entry name" value="DHS-like NAD/FAD-binding domain"/>
    <property type="match status" value="1"/>
</dbReference>
<protein>
    <submittedName>
        <fullName evidence="4">SIR2 family protein</fullName>
    </submittedName>
</protein>
<keyword evidence="2" id="KW-0479">Metal-binding</keyword>
<accession>A0A0A7FZ26</accession>
<keyword evidence="1" id="KW-0520">NAD</keyword>
<dbReference type="EMBL" id="CP006905">
    <property type="protein sequence ID" value="AIY84864.1"/>
    <property type="molecule type" value="Genomic_DNA"/>
</dbReference>
<dbReference type="HOGENOM" id="CLU_071599_0_0_9"/>
<keyword evidence="2" id="KW-0862">Zinc</keyword>
<dbReference type="PROSITE" id="PS50305">
    <property type="entry name" value="SIRTUIN"/>
    <property type="match status" value="1"/>
</dbReference>
<reference evidence="4 5" key="1">
    <citation type="journal article" date="2015" name="Infect. Genet. Evol.">
        <title>Genomic sequences of six botulinum neurotoxin-producing strains representing three clostridial species illustrate the mobility and diversity of botulinum neurotoxin genes.</title>
        <authorList>
            <person name="Smith T.J."/>
            <person name="Hill K.K."/>
            <person name="Xie G."/>
            <person name="Foley B.T."/>
            <person name="Williamson C.H."/>
            <person name="Foster J.T."/>
            <person name="Johnson S.L."/>
            <person name="Chertkov O."/>
            <person name="Teshima H."/>
            <person name="Gibbons H.S."/>
            <person name="Johnsky L.A."/>
            <person name="Karavis M.A."/>
            <person name="Smith L.A."/>
        </authorList>
    </citation>
    <scope>NUCLEOTIDE SEQUENCE [LARGE SCALE GENOMIC DNA]</scope>
    <source>
        <strain evidence="4">Sullivan</strain>
    </source>
</reference>
<dbReference type="eggNOG" id="COG0846">
    <property type="taxonomic scope" value="Bacteria"/>
</dbReference>
<dbReference type="OrthoDB" id="394960at2"/>
<dbReference type="RefSeq" id="WP_039314637.1">
    <property type="nucleotide sequence ID" value="NZ_CP006905.1"/>
</dbReference>
<dbReference type="InterPro" id="IPR026590">
    <property type="entry name" value="Ssirtuin_cat_dom"/>
</dbReference>
<dbReference type="AlphaFoldDB" id="A0A0A7FZ26"/>
<proteinExistence type="predicted"/>
<name>A0A0A7FZ26_9CLOT</name>
<feature type="binding site" evidence="2">
    <location>
        <position position="149"/>
    </location>
    <ligand>
        <name>Zn(2+)</name>
        <dbReference type="ChEBI" id="CHEBI:29105"/>
    </ligand>
</feature>